<name>A0A1H1V8V1_9ACTN</name>
<evidence type="ECO:0000313" key="1">
    <source>
        <dbReference type="EMBL" id="SDS80679.1"/>
    </source>
</evidence>
<protein>
    <submittedName>
        <fullName evidence="1">Uncharacterized protein</fullName>
    </submittedName>
</protein>
<gene>
    <name evidence="1" type="ORF">SAMN04489812_3096</name>
</gene>
<evidence type="ECO:0000313" key="2">
    <source>
        <dbReference type="Proteomes" id="UP000199103"/>
    </source>
</evidence>
<reference evidence="1 2" key="1">
    <citation type="submission" date="2016-10" db="EMBL/GenBank/DDBJ databases">
        <authorList>
            <person name="de Groot N.N."/>
        </authorList>
    </citation>
    <scope>NUCLEOTIDE SEQUENCE [LARGE SCALE GENOMIC DNA]</scope>
    <source>
        <strain evidence="1 2">DSM 21800</strain>
    </source>
</reference>
<proteinExistence type="predicted"/>
<accession>A0A1H1V8V1</accession>
<keyword evidence="2" id="KW-1185">Reference proteome</keyword>
<organism evidence="1 2">
    <name type="scientific">Microlunatus soli</name>
    <dbReference type="NCBI Taxonomy" id="630515"/>
    <lineage>
        <taxon>Bacteria</taxon>
        <taxon>Bacillati</taxon>
        <taxon>Actinomycetota</taxon>
        <taxon>Actinomycetes</taxon>
        <taxon>Propionibacteriales</taxon>
        <taxon>Propionibacteriaceae</taxon>
        <taxon>Microlunatus</taxon>
    </lineage>
</organism>
<dbReference type="AlphaFoldDB" id="A0A1H1V8V1"/>
<sequence>MLMHHSEPNQLYQERLRRAADGRLAREFRRRTGRPQDKVAFRRSVGELLINAGLRMCGEFPGAVGPVSRRAA</sequence>
<dbReference type="EMBL" id="LT629772">
    <property type="protein sequence ID" value="SDS80679.1"/>
    <property type="molecule type" value="Genomic_DNA"/>
</dbReference>
<dbReference type="RefSeq" id="WP_091526182.1">
    <property type="nucleotide sequence ID" value="NZ_LT629772.1"/>
</dbReference>
<dbReference type="Proteomes" id="UP000199103">
    <property type="component" value="Chromosome I"/>
</dbReference>